<dbReference type="GO" id="GO:0003700">
    <property type="term" value="F:DNA-binding transcription factor activity"/>
    <property type="evidence" value="ECO:0007669"/>
    <property type="project" value="InterPro"/>
</dbReference>
<dbReference type="PANTHER" id="PTHR38445:SF10">
    <property type="entry name" value="GNTR-FAMILY TRANSCRIPTIONAL REGULATOR"/>
    <property type="match status" value="1"/>
</dbReference>
<evidence type="ECO:0000256" key="1">
    <source>
        <dbReference type="ARBA" id="ARBA00023015"/>
    </source>
</evidence>
<evidence type="ECO:0000313" key="5">
    <source>
        <dbReference type="EMBL" id="SMO69516.1"/>
    </source>
</evidence>
<gene>
    <name evidence="5" type="ORF">SAMN06265379_10573</name>
</gene>
<accession>A0A521DD06</accession>
<keyword evidence="3" id="KW-0804">Transcription</keyword>
<dbReference type="RefSeq" id="WP_142533535.1">
    <property type="nucleotide sequence ID" value="NZ_FXTB01000005.1"/>
</dbReference>
<dbReference type="AlphaFoldDB" id="A0A521DD06"/>
<dbReference type="Gene3D" id="3.40.50.2300">
    <property type="match status" value="2"/>
</dbReference>
<dbReference type="SUPFAM" id="SSF53822">
    <property type="entry name" value="Periplasmic binding protein-like I"/>
    <property type="match status" value="1"/>
</dbReference>
<dbReference type="EMBL" id="FXTB01000005">
    <property type="protein sequence ID" value="SMO69516.1"/>
    <property type="molecule type" value="Genomic_DNA"/>
</dbReference>
<dbReference type="CDD" id="cd07377">
    <property type="entry name" value="WHTH_GntR"/>
    <property type="match status" value="1"/>
</dbReference>
<dbReference type="PROSITE" id="PS50949">
    <property type="entry name" value="HTH_GNTR"/>
    <property type="match status" value="1"/>
</dbReference>
<dbReference type="Gene3D" id="1.10.10.10">
    <property type="entry name" value="Winged helix-like DNA-binding domain superfamily/Winged helix DNA-binding domain"/>
    <property type="match status" value="1"/>
</dbReference>
<dbReference type="Pfam" id="PF00392">
    <property type="entry name" value="GntR"/>
    <property type="match status" value="1"/>
</dbReference>
<dbReference type="InterPro" id="IPR036388">
    <property type="entry name" value="WH-like_DNA-bd_sf"/>
</dbReference>
<evidence type="ECO:0000256" key="2">
    <source>
        <dbReference type="ARBA" id="ARBA00023125"/>
    </source>
</evidence>
<keyword evidence="2" id="KW-0238">DNA-binding</keyword>
<name>A0A521DD06_SACCC</name>
<evidence type="ECO:0000259" key="4">
    <source>
        <dbReference type="PROSITE" id="PS50949"/>
    </source>
</evidence>
<keyword evidence="6" id="KW-1185">Reference proteome</keyword>
<dbReference type="InterPro" id="IPR000524">
    <property type="entry name" value="Tscrpt_reg_HTH_GntR"/>
</dbReference>
<sequence>MIKFDINPQSEIPKYQQLVDNVVTALAKNKLHHGDQLPSVNAICRDNKLSRDTVFKAYGELKDRGIVESVPNKGYFIAKEGRKVFLFLDTFKAYKEVLYGEFVKNLDKDTIADVHFHHYNIHLFKKLISEAHHRYSKYIVMPFADEQVAGVVSQLPPDKTLIIDWDTNIKNFGNKLYQDFSAPVLDVLEQANHLLGRYKRMVMVYPDYTYHPIVTAERFEEHCKKYNYKHIRLEKEEELNVKAGDMYFSVSDRMLGHILEQCRAKKLEPGTDVGILSYNETPMKKFIYKGISVISTDFKLMGQKAAAFASEDIRMDFCVPTKLFFRESL</sequence>
<proteinExistence type="predicted"/>
<dbReference type="OrthoDB" id="742238at2"/>
<organism evidence="5 6">
    <name type="scientific">Saccharicrinis carchari</name>
    <dbReference type="NCBI Taxonomy" id="1168039"/>
    <lineage>
        <taxon>Bacteria</taxon>
        <taxon>Pseudomonadati</taxon>
        <taxon>Bacteroidota</taxon>
        <taxon>Bacteroidia</taxon>
        <taxon>Marinilabiliales</taxon>
        <taxon>Marinilabiliaceae</taxon>
        <taxon>Saccharicrinis</taxon>
    </lineage>
</organism>
<feature type="domain" description="HTH gntR-type" evidence="4">
    <location>
        <begin position="12"/>
        <end position="80"/>
    </location>
</feature>
<protein>
    <submittedName>
        <fullName evidence="5">Transcriptional regulator, GntR family</fullName>
    </submittedName>
</protein>
<dbReference type="InterPro" id="IPR028082">
    <property type="entry name" value="Peripla_BP_I"/>
</dbReference>
<dbReference type="Proteomes" id="UP000319040">
    <property type="component" value="Unassembled WGS sequence"/>
</dbReference>
<dbReference type="InterPro" id="IPR036390">
    <property type="entry name" value="WH_DNA-bd_sf"/>
</dbReference>
<evidence type="ECO:0000256" key="3">
    <source>
        <dbReference type="ARBA" id="ARBA00023163"/>
    </source>
</evidence>
<evidence type="ECO:0000313" key="6">
    <source>
        <dbReference type="Proteomes" id="UP000319040"/>
    </source>
</evidence>
<dbReference type="PANTHER" id="PTHR38445">
    <property type="entry name" value="HTH-TYPE TRANSCRIPTIONAL REPRESSOR YTRA"/>
    <property type="match status" value="1"/>
</dbReference>
<dbReference type="SMART" id="SM00345">
    <property type="entry name" value="HTH_GNTR"/>
    <property type="match status" value="1"/>
</dbReference>
<keyword evidence="1" id="KW-0805">Transcription regulation</keyword>
<dbReference type="SUPFAM" id="SSF46785">
    <property type="entry name" value="Winged helix' DNA-binding domain"/>
    <property type="match status" value="1"/>
</dbReference>
<dbReference type="GO" id="GO:0003677">
    <property type="term" value="F:DNA binding"/>
    <property type="evidence" value="ECO:0007669"/>
    <property type="project" value="UniProtKB-KW"/>
</dbReference>
<reference evidence="5 6" key="1">
    <citation type="submission" date="2017-05" db="EMBL/GenBank/DDBJ databases">
        <authorList>
            <person name="Varghese N."/>
            <person name="Submissions S."/>
        </authorList>
    </citation>
    <scope>NUCLEOTIDE SEQUENCE [LARGE SCALE GENOMIC DNA]</scope>
    <source>
        <strain evidence="5 6">DSM 27040</strain>
    </source>
</reference>